<evidence type="ECO:0000313" key="14">
    <source>
        <dbReference type="Proteomes" id="UP000694415"/>
    </source>
</evidence>
<dbReference type="GeneTree" id="ENSGT00940000164707"/>
<evidence type="ECO:0000256" key="4">
    <source>
        <dbReference type="ARBA" id="ARBA00022989"/>
    </source>
</evidence>
<dbReference type="InterPro" id="IPR036179">
    <property type="entry name" value="Ig-like_dom_sf"/>
</dbReference>
<evidence type="ECO:0000256" key="5">
    <source>
        <dbReference type="ARBA" id="ARBA00023136"/>
    </source>
</evidence>
<evidence type="ECO:0000259" key="12">
    <source>
        <dbReference type="PROSITE" id="PS50835"/>
    </source>
</evidence>
<dbReference type="Proteomes" id="UP000694415">
    <property type="component" value="Unplaced"/>
</dbReference>
<evidence type="ECO:0000256" key="3">
    <source>
        <dbReference type="ARBA" id="ARBA00022729"/>
    </source>
</evidence>
<comment type="subcellular location">
    <subcellularLocation>
        <location evidence="1">Membrane</location>
        <topology evidence="1">Multi-pass membrane protein</topology>
    </subcellularLocation>
</comment>
<dbReference type="GO" id="GO:0050852">
    <property type="term" value="P:T cell receptor signaling pathway"/>
    <property type="evidence" value="ECO:0007669"/>
    <property type="project" value="TreeGrafter"/>
</dbReference>
<sequence length="398" mass="45158">MMKPEFSHFFGFCVYFLFLQVMASSEKLRVTTPTRYVLARVGGQAVLSCQVIPPHSVMHMEVRWFRSGHSQPVYLYRGGHKMSEEAAPEYANRTEFVKEAIGEGKVSLRIYNINILDDGPYQCSFNDSGFIDVAIMNLNVTAVGLETEIHVQAPDADGVMVECNTGGWFPRPQMEWRDSKGATLPHSLKSYSQDEARFFHMKMTLLLTNMSHGSIICCISNPVTGEEKQTSIILANELFNQDYLWVGIFPFSVSSLIFFGVLPLINCFFRRQGCASGCLSKCLPVMTSWPVQMVYFLVCSGVLFAVYLPHRHRVSLSDPQFPLYNNWITELLIVILFLTICFVLPIIVLLLIKLSPTCLAKWEKNKDDIIDSQLGLGKAHEASTLYEEQSRKSWEQEK</sequence>
<dbReference type="GO" id="GO:1903037">
    <property type="term" value="P:regulation of leukocyte cell-cell adhesion"/>
    <property type="evidence" value="ECO:0007669"/>
    <property type="project" value="UniProtKB-ARBA"/>
</dbReference>
<evidence type="ECO:0000256" key="11">
    <source>
        <dbReference type="SAM" id="SignalP"/>
    </source>
</evidence>
<dbReference type="InterPro" id="IPR053896">
    <property type="entry name" value="BTN3A2-like_Ig-C"/>
</dbReference>
<accession>A0A8C6HRW6</accession>
<dbReference type="PANTHER" id="PTHR24100">
    <property type="entry name" value="BUTYROPHILIN"/>
    <property type="match status" value="1"/>
</dbReference>
<feature type="domain" description="Ig-like" evidence="12">
    <location>
        <begin position="26"/>
        <end position="141"/>
    </location>
</feature>
<dbReference type="Ensembl" id="ENSMSIT00000032298.1">
    <property type="protein sequence ID" value="ENSMSIP00000025597.1"/>
    <property type="gene ID" value="ENSMSIG00000021608.1"/>
</dbReference>
<keyword evidence="14" id="KW-1185">Reference proteome</keyword>
<dbReference type="AlphaFoldDB" id="A0A8C6HRW6"/>
<dbReference type="GO" id="GO:0005102">
    <property type="term" value="F:signaling receptor binding"/>
    <property type="evidence" value="ECO:0007669"/>
    <property type="project" value="TreeGrafter"/>
</dbReference>
<dbReference type="InterPro" id="IPR007110">
    <property type="entry name" value="Ig-like_dom"/>
</dbReference>
<feature type="transmembrane region" description="Helical" evidence="10">
    <location>
        <begin position="289"/>
        <end position="308"/>
    </location>
</feature>
<keyword evidence="2 10" id="KW-0812">Transmembrane</keyword>
<dbReference type="PANTHER" id="PTHR24100:SF51">
    <property type="entry name" value="SELECTION AND UPKEEP OF INTRAEPITHELIAL T-CELLS PROTEIN 7-RELATED"/>
    <property type="match status" value="1"/>
</dbReference>
<comment type="similarity">
    <text evidence="9">Belongs to the SKINT family.</text>
</comment>
<protein>
    <submittedName>
        <fullName evidence="13">Selection and upkeep of intraepithelial T cells 8</fullName>
    </submittedName>
</protein>
<keyword evidence="6" id="KW-1015">Disulfide bond</keyword>
<dbReference type="GO" id="GO:0042110">
    <property type="term" value="P:T cell activation"/>
    <property type="evidence" value="ECO:0007669"/>
    <property type="project" value="UniProtKB-ARBA"/>
</dbReference>
<evidence type="ECO:0000256" key="7">
    <source>
        <dbReference type="ARBA" id="ARBA00023180"/>
    </source>
</evidence>
<name>A0A8C6HRW6_MUSSI</name>
<dbReference type="InterPro" id="IPR013783">
    <property type="entry name" value="Ig-like_fold"/>
</dbReference>
<dbReference type="FunFam" id="2.60.40.10:FF:000088">
    <property type="entry name" value="Butyrophilin subfamily 1 member A1"/>
    <property type="match status" value="1"/>
</dbReference>
<feature type="chain" id="PRO_5034902210" evidence="11">
    <location>
        <begin position="26"/>
        <end position="398"/>
    </location>
</feature>
<dbReference type="Pfam" id="PF22705">
    <property type="entry name" value="C2-set_3"/>
    <property type="match status" value="1"/>
</dbReference>
<dbReference type="GO" id="GO:0009897">
    <property type="term" value="C:external side of plasma membrane"/>
    <property type="evidence" value="ECO:0007669"/>
    <property type="project" value="TreeGrafter"/>
</dbReference>
<dbReference type="Gene3D" id="2.60.40.10">
    <property type="entry name" value="Immunoglobulins"/>
    <property type="match status" value="2"/>
</dbReference>
<keyword evidence="4 10" id="KW-1133">Transmembrane helix</keyword>
<reference evidence="13" key="1">
    <citation type="submission" date="2025-08" db="UniProtKB">
        <authorList>
            <consortium name="Ensembl"/>
        </authorList>
    </citation>
    <scope>IDENTIFICATION</scope>
</reference>
<keyword evidence="7" id="KW-0325">Glycoprotein</keyword>
<proteinExistence type="inferred from homology"/>
<evidence type="ECO:0000313" key="13">
    <source>
        <dbReference type="Ensembl" id="ENSMSIP00000025597.1"/>
    </source>
</evidence>
<dbReference type="InterPro" id="IPR013106">
    <property type="entry name" value="Ig_V-set"/>
</dbReference>
<dbReference type="InterPro" id="IPR050504">
    <property type="entry name" value="IgSF_BTN/MOG"/>
</dbReference>
<dbReference type="CDD" id="cd05713">
    <property type="entry name" value="IgV_MOG_like"/>
    <property type="match status" value="1"/>
</dbReference>
<feature type="signal peptide" evidence="11">
    <location>
        <begin position="1"/>
        <end position="25"/>
    </location>
</feature>
<evidence type="ECO:0000256" key="2">
    <source>
        <dbReference type="ARBA" id="ARBA00022692"/>
    </source>
</evidence>
<keyword evidence="3 11" id="KW-0732">Signal</keyword>
<dbReference type="SUPFAM" id="SSF48726">
    <property type="entry name" value="Immunoglobulin"/>
    <property type="match status" value="2"/>
</dbReference>
<evidence type="ECO:0000256" key="1">
    <source>
        <dbReference type="ARBA" id="ARBA00004141"/>
    </source>
</evidence>
<dbReference type="InterPro" id="IPR003599">
    <property type="entry name" value="Ig_sub"/>
</dbReference>
<evidence type="ECO:0000256" key="9">
    <source>
        <dbReference type="ARBA" id="ARBA00038221"/>
    </source>
</evidence>
<keyword evidence="8" id="KW-0393">Immunoglobulin domain</keyword>
<dbReference type="GO" id="GO:0050863">
    <property type="term" value="P:regulation of T cell activation"/>
    <property type="evidence" value="ECO:0007669"/>
    <property type="project" value="UniProtKB-ARBA"/>
</dbReference>
<dbReference type="GO" id="GO:0001817">
    <property type="term" value="P:regulation of cytokine production"/>
    <property type="evidence" value="ECO:0007669"/>
    <property type="project" value="TreeGrafter"/>
</dbReference>
<dbReference type="FunFam" id="2.60.40.10:FF:000142">
    <property type="entry name" value="V-set domain-containing T-cell activation inhibitor 1"/>
    <property type="match status" value="1"/>
</dbReference>
<feature type="transmembrane region" description="Helical" evidence="10">
    <location>
        <begin position="328"/>
        <end position="352"/>
    </location>
</feature>
<feature type="transmembrane region" description="Helical" evidence="10">
    <location>
        <begin position="243"/>
        <end position="269"/>
    </location>
</feature>
<dbReference type="PROSITE" id="PS50835">
    <property type="entry name" value="IG_LIKE"/>
    <property type="match status" value="2"/>
</dbReference>
<feature type="domain" description="Ig-like" evidence="12">
    <location>
        <begin position="159"/>
        <end position="233"/>
    </location>
</feature>
<evidence type="ECO:0000256" key="10">
    <source>
        <dbReference type="SAM" id="Phobius"/>
    </source>
</evidence>
<evidence type="ECO:0000256" key="6">
    <source>
        <dbReference type="ARBA" id="ARBA00023157"/>
    </source>
</evidence>
<reference evidence="13" key="2">
    <citation type="submission" date="2025-09" db="UniProtKB">
        <authorList>
            <consortium name="Ensembl"/>
        </authorList>
    </citation>
    <scope>IDENTIFICATION</scope>
</reference>
<dbReference type="Pfam" id="PF07686">
    <property type="entry name" value="V-set"/>
    <property type="match status" value="1"/>
</dbReference>
<organism evidence="13 14">
    <name type="scientific">Mus spicilegus</name>
    <name type="common">Mound-building mouse</name>
    <dbReference type="NCBI Taxonomy" id="10103"/>
    <lineage>
        <taxon>Eukaryota</taxon>
        <taxon>Metazoa</taxon>
        <taxon>Chordata</taxon>
        <taxon>Craniata</taxon>
        <taxon>Vertebrata</taxon>
        <taxon>Euteleostomi</taxon>
        <taxon>Mammalia</taxon>
        <taxon>Eutheria</taxon>
        <taxon>Euarchontoglires</taxon>
        <taxon>Glires</taxon>
        <taxon>Rodentia</taxon>
        <taxon>Myomorpha</taxon>
        <taxon>Muroidea</taxon>
        <taxon>Muridae</taxon>
        <taxon>Murinae</taxon>
        <taxon>Mus</taxon>
        <taxon>Mus</taxon>
    </lineage>
</organism>
<keyword evidence="5 10" id="KW-0472">Membrane</keyword>
<dbReference type="SMART" id="SM00409">
    <property type="entry name" value="IG"/>
    <property type="match status" value="1"/>
</dbReference>
<evidence type="ECO:0000256" key="8">
    <source>
        <dbReference type="ARBA" id="ARBA00023319"/>
    </source>
</evidence>